<dbReference type="RefSeq" id="WP_367879814.1">
    <property type="nucleotide sequence ID" value="NZ_JBFNXX010000031.1"/>
</dbReference>
<reference evidence="1 2" key="1">
    <citation type="submission" date="2024-07" db="EMBL/GenBank/DDBJ databases">
        <title>Marimonas sp.nov., isolated from tidal-flat sediment.</title>
        <authorList>
            <person name="Jayan J.N."/>
            <person name="Lee S.S."/>
        </authorList>
    </citation>
    <scope>NUCLEOTIDE SEQUENCE [LARGE SCALE GENOMIC DNA]</scope>
    <source>
        <strain evidence="1 2">MJW-29</strain>
    </source>
</reference>
<comment type="caution">
    <text evidence="1">The sequence shown here is derived from an EMBL/GenBank/DDBJ whole genome shotgun (WGS) entry which is preliminary data.</text>
</comment>
<protein>
    <recommendedName>
        <fullName evidence="3">Antibiotic biosynthesis monooxygenase</fullName>
    </recommendedName>
</protein>
<accession>A0ABV3RSZ4</accession>
<gene>
    <name evidence="1" type="ORF">AB2B41_21130</name>
</gene>
<keyword evidence="2" id="KW-1185">Reference proteome</keyword>
<dbReference type="Proteomes" id="UP001556098">
    <property type="component" value="Unassembled WGS sequence"/>
</dbReference>
<evidence type="ECO:0000313" key="1">
    <source>
        <dbReference type="EMBL" id="MEW9922118.1"/>
    </source>
</evidence>
<sequence>MSETPHTVAEIVTFRLVPGTDTVAFVHAARALEPRLRATGHVLSRTLSADPDGTWTDHIVWTSHAVALQTAGEIMADPIAAPMMQMIDPDHVQMRHAEIHYRQE</sequence>
<dbReference type="EMBL" id="JBFNXX010000031">
    <property type="protein sequence ID" value="MEW9922118.1"/>
    <property type="molecule type" value="Genomic_DNA"/>
</dbReference>
<proteinExistence type="predicted"/>
<organism evidence="1 2">
    <name type="scientific">Sulfitobacter sediminis</name>
    <dbReference type="NCBI Taxonomy" id="3234186"/>
    <lineage>
        <taxon>Bacteria</taxon>
        <taxon>Pseudomonadati</taxon>
        <taxon>Pseudomonadota</taxon>
        <taxon>Alphaproteobacteria</taxon>
        <taxon>Rhodobacterales</taxon>
        <taxon>Roseobacteraceae</taxon>
        <taxon>Sulfitobacter</taxon>
    </lineage>
</organism>
<name>A0ABV3RSZ4_9RHOB</name>
<evidence type="ECO:0000313" key="2">
    <source>
        <dbReference type="Proteomes" id="UP001556098"/>
    </source>
</evidence>
<evidence type="ECO:0008006" key="3">
    <source>
        <dbReference type="Google" id="ProtNLM"/>
    </source>
</evidence>